<evidence type="ECO:0000256" key="2">
    <source>
        <dbReference type="ARBA" id="ARBA00023163"/>
    </source>
</evidence>
<feature type="compositionally biased region" description="Low complexity" evidence="4">
    <location>
        <begin position="423"/>
        <end position="435"/>
    </location>
</feature>
<reference evidence="6" key="1">
    <citation type="submission" date="2021-07" db="EMBL/GenBank/DDBJ databases">
        <title>Elsinoe batatas strain:CRI-CJ2 Genome sequencing and assembly.</title>
        <authorList>
            <person name="Huang L."/>
        </authorList>
    </citation>
    <scope>NUCLEOTIDE SEQUENCE</scope>
    <source>
        <strain evidence="6">CRI-CJ2</strain>
    </source>
</reference>
<name>A0A8K0PF75_9PEZI</name>
<accession>A0A8K0PF75</accession>
<feature type="compositionally biased region" description="Polar residues" evidence="4">
    <location>
        <begin position="128"/>
        <end position="141"/>
    </location>
</feature>
<feature type="compositionally biased region" description="Low complexity" evidence="4">
    <location>
        <begin position="523"/>
        <end position="541"/>
    </location>
</feature>
<dbReference type="Pfam" id="PF01388">
    <property type="entry name" value="ARID"/>
    <property type="match status" value="1"/>
</dbReference>
<feature type="compositionally biased region" description="Polar residues" evidence="4">
    <location>
        <begin position="1074"/>
        <end position="1085"/>
    </location>
</feature>
<dbReference type="SMART" id="SM01014">
    <property type="entry name" value="ARID"/>
    <property type="match status" value="1"/>
</dbReference>
<keyword evidence="3" id="KW-0539">Nucleus</keyword>
<evidence type="ECO:0000256" key="3">
    <source>
        <dbReference type="ARBA" id="ARBA00023242"/>
    </source>
</evidence>
<sequence length="1138" mass="124943">MSWPQQQQQQQQQNGVFPGMLDASNQQNMFDPSMTQMYNGQGINPSQFNNPHMRQGMPNGGIPPQNAFGNQTFNVGQVIPSKRSSDGMAMSPGPAQNNTLNTSRSQTPMQPGTPFQGQPGQQFPNPYQHLQQSGSANASPSPTIQNQQFRQPQPTQRMTSQSPANFNQMPHSTPSQMSPAPNQQHNMSMSPQAQQQNFSPNLAGGAGFGQPFPNQAMMAQGMQGGMNNMNPASMNQTAIMQAQLRQRQYQQRMLQQQQSLQANAAMAGGQRQMAGPMGTPMGGQMPGQMGQQFNAGMQPGQGMANGQQPGQQQQHGQSGPSQQDKARQWLMTLQQQLHAQGKPFNANPQIGNKAINLYIIWACILNMGGSARINAQNQWGEVAAKAGAEDPNAGAALKQAFEMYLSGYERQWLATKQAQRQQVAQAQMNARQMANTGGPQQSPTRPQQGTPQDAQQNNFMQQQAGQQMGMPNQMQPQQNQMQRPGSLQMQNGMSMPGMASPMTPQMDLHQQKRQASVKQDSVPPQSATEASPAPSAKAASKSIKRENSVADTMPKQNETEYITLKSYQADGVYGGYELPGLDVSATNIAMLAQESIRAQTMFIADIRALTLSLQSGISSEVRYAIDTLADLSSKPVYWKDPRVPQPVPGVMILDRCEDLLDAILDTLEDHIEILSEDVSEITDGIDLISYEDLLRFTRLEQETLIEYPEPGTNAYTLRHAADRLVALMQILSNLSMDQFNHVQLSSREVISLLADTIRLMGTRHLFLRTYDNTMDFYKIAVTFLSNIAGARLELPTRDDALHVLHFLLTFAPQPPPSVHDAVTTGKPIHFTPYSPSLHRYSPAAVDTLAKLLARQEPNRNFFHSIFHASSTDHSSEDLFTRAFALSISFLPDRSKGPLLIDQELNLLRLRKAYLGQGMLAADILASLLPAPGSSESQGQTNGHDGADINLAKVWLESSSNWPAALLRVALLLATNPRVNENLLPPQERPVRRDVNGQVVRARDHSVMFDEGNDVPSITASRGLAMLRKLVERVGIETRRRTGQEKGKEKEVNGALTHHGDVNGIEEGAEHHETGSGQTSKSNNAGDESDSDDESLLRIKGDPLPRRETITALLGAGHPVDAEALRQMDKLYDLMMPTS</sequence>
<gene>
    <name evidence="6" type="ORF">KVT40_001619</name>
</gene>
<dbReference type="PANTHER" id="PTHR13964:SF27">
    <property type="entry name" value="HAT-TRICK, ISOFORM D"/>
    <property type="match status" value="1"/>
</dbReference>
<dbReference type="InterPro" id="IPR051232">
    <property type="entry name" value="ARID/SWI1_ChromRemod"/>
</dbReference>
<dbReference type="SUPFAM" id="SSF46774">
    <property type="entry name" value="ARID-like"/>
    <property type="match status" value="1"/>
</dbReference>
<evidence type="ECO:0000313" key="7">
    <source>
        <dbReference type="Proteomes" id="UP000809789"/>
    </source>
</evidence>
<feature type="region of interest" description="Disordered" evidence="4">
    <location>
        <begin position="288"/>
        <end position="325"/>
    </location>
</feature>
<dbReference type="CDD" id="cd16100">
    <property type="entry name" value="ARID"/>
    <property type="match status" value="1"/>
</dbReference>
<feature type="compositionally biased region" description="Low complexity" evidence="4">
    <location>
        <begin position="288"/>
        <end position="323"/>
    </location>
</feature>
<feature type="compositionally biased region" description="Low complexity" evidence="4">
    <location>
        <begin position="454"/>
        <end position="482"/>
    </location>
</feature>
<dbReference type="InterPro" id="IPR001606">
    <property type="entry name" value="ARID_dom"/>
</dbReference>
<dbReference type="GO" id="GO:0006357">
    <property type="term" value="P:regulation of transcription by RNA polymerase II"/>
    <property type="evidence" value="ECO:0007669"/>
    <property type="project" value="TreeGrafter"/>
</dbReference>
<feature type="compositionally biased region" description="Low complexity" evidence="4">
    <location>
        <begin position="142"/>
        <end position="159"/>
    </location>
</feature>
<dbReference type="PROSITE" id="PS51011">
    <property type="entry name" value="ARID"/>
    <property type="match status" value="1"/>
</dbReference>
<feature type="compositionally biased region" description="Low complexity" evidence="4">
    <location>
        <begin position="1"/>
        <end position="13"/>
    </location>
</feature>
<feature type="region of interest" description="Disordered" evidence="4">
    <location>
        <begin position="423"/>
        <end position="555"/>
    </location>
</feature>
<protein>
    <recommendedName>
        <fullName evidence="5">ARID domain-containing protein</fullName>
    </recommendedName>
</protein>
<dbReference type="OrthoDB" id="1938591at2759"/>
<dbReference type="GO" id="GO:0016514">
    <property type="term" value="C:SWI/SNF complex"/>
    <property type="evidence" value="ECO:0007669"/>
    <property type="project" value="TreeGrafter"/>
</dbReference>
<dbReference type="EMBL" id="JAESVG020000002">
    <property type="protein sequence ID" value="KAG8630000.1"/>
    <property type="molecule type" value="Genomic_DNA"/>
</dbReference>
<feature type="compositionally biased region" description="Polar residues" evidence="4">
    <location>
        <begin position="437"/>
        <end position="453"/>
    </location>
</feature>
<dbReference type="Gene3D" id="1.10.150.60">
    <property type="entry name" value="ARID DNA-binding domain"/>
    <property type="match status" value="1"/>
</dbReference>
<feature type="compositionally biased region" description="Polar residues" evidence="4">
    <location>
        <begin position="94"/>
        <end position="105"/>
    </location>
</feature>
<dbReference type="SMART" id="SM00501">
    <property type="entry name" value="BRIGHT"/>
    <property type="match status" value="1"/>
</dbReference>
<keyword evidence="2" id="KW-0804">Transcription</keyword>
<dbReference type="InterPro" id="IPR036431">
    <property type="entry name" value="ARID_dom_sf"/>
</dbReference>
<dbReference type="Proteomes" id="UP000809789">
    <property type="component" value="Unassembled WGS sequence"/>
</dbReference>
<feature type="domain" description="ARID" evidence="5">
    <location>
        <begin position="323"/>
        <end position="413"/>
    </location>
</feature>
<feature type="compositionally biased region" description="Low complexity" evidence="4">
    <location>
        <begin position="106"/>
        <end position="126"/>
    </location>
</feature>
<feature type="region of interest" description="Disordered" evidence="4">
    <location>
        <begin position="81"/>
        <end position="215"/>
    </location>
</feature>
<feature type="compositionally biased region" description="Basic and acidic residues" evidence="4">
    <location>
        <begin position="1037"/>
        <end position="1051"/>
    </location>
</feature>
<feature type="compositionally biased region" description="Polar residues" evidence="4">
    <location>
        <begin position="160"/>
        <end position="200"/>
    </location>
</feature>
<keyword evidence="7" id="KW-1185">Reference proteome</keyword>
<evidence type="ECO:0000256" key="1">
    <source>
        <dbReference type="ARBA" id="ARBA00023015"/>
    </source>
</evidence>
<evidence type="ECO:0000259" key="5">
    <source>
        <dbReference type="PROSITE" id="PS51011"/>
    </source>
</evidence>
<proteinExistence type="predicted"/>
<comment type="caution">
    <text evidence="6">The sequence shown here is derived from an EMBL/GenBank/DDBJ whole genome shotgun (WGS) entry which is preliminary data.</text>
</comment>
<feature type="region of interest" description="Disordered" evidence="4">
    <location>
        <begin position="1037"/>
        <end position="1102"/>
    </location>
</feature>
<feature type="region of interest" description="Disordered" evidence="4">
    <location>
        <begin position="1"/>
        <end position="24"/>
    </location>
</feature>
<keyword evidence="1" id="KW-0805">Transcription regulation</keyword>
<dbReference type="GO" id="GO:0000976">
    <property type="term" value="F:transcription cis-regulatory region binding"/>
    <property type="evidence" value="ECO:0007669"/>
    <property type="project" value="TreeGrafter"/>
</dbReference>
<evidence type="ECO:0000313" key="6">
    <source>
        <dbReference type="EMBL" id="KAG8630000.1"/>
    </source>
</evidence>
<evidence type="ECO:0000256" key="4">
    <source>
        <dbReference type="SAM" id="MobiDB-lite"/>
    </source>
</evidence>
<feature type="compositionally biased region" description="Polar residues" evidence="4">
    <location>
        <begin position="483"/>
        <end position="493"/>
    </location>
</feature>
<dbReference type="AlphaFoldDB" id="A0A8K0PF75"/>
<dbReference type="PANTHER" id="PTHR13964">
    <property type="entry name" value="RBP-RELATED"/>
    <property type="match status" value="1"/>
</dbReference>
<organism evidence="6 7">
    <name type="scientific">Elsinoe batatas</name>
    <dbReference type="NCBI Taxonomy" id="2601811"/>
    <lineage>
        <taxon>Eukaryota</taxon>
        <taxon>Fungi</taxon>
        <taxon>Dikarya</taxon>
        <taxon>Ascomycota</taxon>
        <taxon>Pezizomycotina</taxon>
        <taxon>Dothideomycetes</taxon>
        <taxon>Dothideomycetidae</taxon>
        <taxon>Myriangiales</taxon>
        <taxon>Elsinoaceae</taxon>
        <taxon>Elsinoe</taxon>
    </lineage>
</organism>